<dbReference type="EMBL" id="JACJQY010000031">
    <property type="protein sequence ID" value="MBD2318539.1"/>
    <property type="molecule type" value="Genomic_DNA"/>
</dbReference>
<accession>A0ABR8CG33</accession>
<comment type="similarity">
    <text evidence="1 3">Belongs to the CpcS/CpeS biliprotein lyase family.</text>
</comment>
<reference evidence="4 5" key="1">
    <citation type="journal article" date="2020" name="ISME J.">
        <title>Comparative genomics reveals insights into cyanobacterial evolution and habitat adaptation.</title>
        <authorList>
            <person name="Chen M.Y."/>
            <person name="Teng W.K."/>
            <person name="Zhao L."/>
            <person name="Hu C.X."/>
            <person name="Zhou Y.K."/>
            <person name="Han B.P."/>
            <person name="Song L.R."/>
            <person name="Shu W.S."/>
        </authorList>
    </citation>
    <scope>NUCLEOTIDE SEQUENCE [LARGE SCALE GENOMIC DNA]</scope>
    <source>
        <strain evidence="4 5">FACHB-1050</strain>
    </source>
</reference>
<name>A0ABR8CG33_9CYAN</name>
<dbReference type="EC" id="4.-.-.-" evidence="3"/>
<gene>
    <name evidence="3" type="primary">cpcS</name>
    <name evidence="4" type="ORF">H6G05_16995</name>
</gene>
<dbReference type="InterPro" id="IPR012674">
    <property type="entry name" value="Calycin"/>
</dbReference>
<sequence length="177" mass="19634">MGIQEFVEKSIGNWRSQRSAHHLAFSHFEAVLSDIEIALIAPDDPSVIALCEAYKVDPLAAVSPFRMSWEGQSDWEDSEAIKGTCLLVPIPDPEDPNRGDLLRDRGYAEEMAAIGKYHFTDDGTFVLITPYERASAEEKIWFINPNVRCRVSLIKTSAGSGVVTASFSSEIRQTAKD</sequence>
<evidence type="ECO:0000313" key="4">
    <source>
        <dbReference type="EMBL" id="MBD2318539.1"/>
    </source>
</evidence>
<protein>
    <recommendedName>
        <fullName evidence="3">Chromophore lyase CpcS/CpeS</fullName>
        <ecNumber evidence="3">4.-.-.-</ecNumber>
    </recommendedName>
</protein>
<organism evidence="4 5">
    <name type="scientific">Phormidium tenue FACHB-1050</name>
    <dbReference type="NCBI Taxonomy" id="2692857"/>
    <lineage>
        <taxon>Bacteria</taxon>
        <taxon>Bacillati</taxon>
        <taxon>Cyanobacteriota</taxon>
        <taxon>Cyanophyceae</taxon>
        <taxon>Oscillatoriophycideae</taxon>
        <taxon>Oscillatoriales</taxon>
        <taxon>Oscillatoriaceae</taxon>
        <taxon>Phormidium</taxon>
    </lineage>
</organism>
<evidence type="ECO:0000256" key="1">
    <source>
        <dbReference type="ARBA" id="ARBA00010681"/>
    </source>
</evidence>
<dbReference type="HAMAP" id="MF_01459">
    <property type="entry name" value="Chrphore_lyase_CpxS"/>
    <property type="match status" value="1"/>
</dbReference>
<dbReference type="Gene3D" id="2.40.128.20">
    <property type="match status" value="1"/>
</dbReference>
<evidence type="ECO:0000256" key="3">
    <source>
        <dbReference type="HAMAP-Rule" id="MF_01459"/>
    </source>
</evidence>
<proteinExistence type="inferred from homology"/>
<keyword evidence="5" id="KW-1185">Reference proteome</keyword>
<dbReference type="Pfam" id="PF09367">
    <property type="entry name" value="CpeS"/>
    <property type="match status" value="1"/>
</dbReference>
<comment type="function">
    <text evidence="3">Covalently attaches a chromophore to Cys residue(s) of phycobiliproteins.</text>
</comment>
<comment type="caution">
    <text evidence="4">The sequence shown here is derived from an EMBL/GenBank/DDBJ whole genome shotgun (WGS) entry which is preliminary data.</text>
</comment>
<dbReference type="Proteomes" id="UP000618445">
    <property type="component" value="Unassembled WGS sequence"/>
</dbReference>
<dbReference type="InterPro" id="IPR018536">
    <property type="entry name" value="CpcS/CpeS"/>
</dbReference>
<dbReference type="RefSeq" id="WP_190579628.1">
    <property type="nucleotide sequence ID" value="NZ_CAWPQU010000025.1"/>
</dbReference>
<dbReference type="CDD" id="cd19433">
    <property type="entry name" value="lipocalin_CpcS-CpeS"/>
    <property type="match status" value="1"/>
</dbReference>
<evidence type="ECO:0000256" key="2">
    <source>
        <dbReference type="ARBA" id="ARBA00023239"/>
    </source>
</evidence>
<keyword evidence="2 3" id="KW-0456">Lyase</keyword>
<evidence type="ECO:0000313" key="5">
    <source>
        <dbReference type="Proteomes" id="UP000618445"/>
    </source>
</evidence>
<dbReference type="GO" id="GO:0016829">
    <property type="term" value="F:lyase activity"/>
    <property type="evidence" value="ECO:0007669"/>
    <property type="project" value="UniProtKB-KW"/>
</dbReference>